<dbReference type="Proteomes" id="UP000649604">
    <property type="component" value="Unassembled WGS sequence"/>
</dbReference>
<accession>A0A9D5Q7F4</accession>
<sequence length="80" mass="9614">MTIQEKLKKLEQLLQDYLDNDEIFKPSAVETERQQRFREDLQTVVSILFKEDTQLRSDMSVAQIKEKVQSAWKQTKPKEW</sequence>
<reference evidence="1" key="1">
    <citation type="submission" date="2019-11" db="EMBL/GenBank/DDBJ databases">
        <title>Microbial mats filling the niche in hypersaline microbial mats.</title>
        <authorList>
            <person name="Wong H.L."/>
            <person name="Macleod F.I."/>
            <person name="White R.A. III"/>
            <person name="Burns B.P."/>
        </authorList>
    </citation>
    <scope>NUCLEOTIDE SEQUENCE</scope>
    <source>
        <strain evidence="1">Rbin_158</strain>
    </source>
</reference>
<dbReference type="AlphaFoldDB" id="A0A9D5Q7F4"/>
<evidence type="ECO:0000313" key="2">
    <source>
        <dbReference type="Proteomes" id="UP000649604"/>
    </source>
</evidence>
<comment type="caution">
    <text evidence="1">The sequence shown here is derived from an EMBL/GenBank/DDBJ whole genome shotgun (WGS) entry which is preliminary data.</text>
</comment>
<name>A0A9D5Q7F4_9BACT</name>
<protein>
    <submittedName>
        <fullName evidence="1">Uncharacterized protein</fullName>
    </submittedName>
</protein>
<evidence type="ECO:0000313" key="1">
    <source>
        <dbReference type="EMBL" id="MBD3325831.1"/>
    </source>
</evidence>
<proteinExistence type="predicted"/>
<gene>
    <name evidence="1" type="ORF">GF339_14695</name>
</gene>
<dbReference type="EMBL" id="WJJP01000477">
    <property type="protein sequence ID" value="MBD3325831.1"/>
    <property type="molecule type" value="Genomic_DNA"/>
</dbReference>
<organism evidence="1 2">
    <name type="scientific">candidate division KSB3 bacterium</name>
    <dbReference type="NCBI Taxonomy" id="2044937"/>
    <lineage>
        <taxon>Bacteria</taxon>
        <taxon>candidate division KSB3</taxon>
    </lineage>
</organism>